<organism evidence="2 3">
    <name type="scientific">Rhynchospora breviuscula</name>
    <dbReference type="NCBI Taxonomy" id="2022672"/>
    <lineage>
        <taxon>Eukaryota</taxon>
        <taxon>Viridiplantae</taxon>
        <taxon>Streptophyta</taxon>
        <taxon>Embryophyta</taxon>
        <taxon>Tracheophyta</taxon>
        <taxon>Spermatophyta</taxon>
        <taxon>Magnoliopsida</taxon>
        <taxon>Liliopsida</taxon>
        <taxon>Poales</taxon>
        <taxon>Cyperaceae</taxon>
        <taxon>Cyperoideae</taxon>
        <taxon>Rhynchosporeae</taxon>
        <taxon>Rhynchospora</taxon>
    </lineage>
</organism>
<evidence type="ECO:0000313" key="3">
    <source>
        <dbReference type="Proteomes" id="UP001151287"/>
    </source>
</evidence>
<evidence type="ECO:0000313" key="2">
    <source>
        <dbReference type="EMBL" id="KAJ1698649.1"/>
    </source>
</evidence>
<keyword evidence="3" id="KW-1185">Reference proteome</keyword>
<dbReference type="AlphaFoldDB" id="A0A9Q0CR53"/>
<comment type="caution">
    <text evidence="2">The sequence shown here is derived from an EMBL/GenBank/DDBJ whole genome shotgun (WGS) entry which is preliminary data.</text>
</comment>
<dbReference type="PANTHER" id="PTHR34206:SF1">
    <property type="entry name" value="OS10G0390701 PROTEIN"/>
    <property type="match status" value="1"/>
</dbReference>
<dbReference type="OrthoDB" id="581210at2759"/>
<reference evidence="2" key="1">
    <citation type="journal article" date="2022" name="Cell">
        <title>Repeat-based holocentromeres influence genome architecture and karyotype evolution.</title>
        <authorList>
            <person name="Hofstatter P.G."/>
            <person name="Thangavel G."/>
            <person name="Lux T."/>
            <person name="Neumann P."/>
            <person name="Vondrak T."/>
            <person name="Novak P."/>
            <person name="Zhang M."/>
            <person name="Costa L."/>
            <person name="Castellani M."/>
            <person name="Scott A."/>
            <person name="Toegelov H."/>
            <person name="Fuchs J."/>
            <person name="Mata-Sucre Y."/>
            <person name="Dias Y."/>
            <person name="Vanzela A.L.L."/>
            <person name="Huettel B."/>
            <person name="Almeida C.C.S."/>
            <person name="Simkova H."/>
            <person name="Souza G."/>
            <person name="Pedrosa-Harand A."/>
            <person name="Macas J."/>
            <person name="Mayer K.F.X."/>
            <person name="Houben A."/>
            <person name="Marques A."/>
        </authorList>
    </citation>
    <scope>NUCLEOTIDE SEQUENCE</scope>
    <source>
        <strain evidence="2">RhyBre1mFocal</strain>
    </source>
</reference>
<dbReference type="PANTHER" id="PTHR34206">
    <property type="entry name" value="OS06G0193300 PROTEIN"/>
    <property type="match status" value="1"/>
</dbReference>
<dbReference type="EMBL" id="JAMQYH010001495">
    <property type="protein sequence ID" value="KAJ1680451.1"/>
    <property type="molecule type" value="Genomic_DNA"/>
</dbReference>
<dbReference type="Proteomes" id="UP001151287">
    <property type="component" value="Unassembled WGS sequence"/>
</dbReference>
<sequence>MAIRHGPYGCSTIFAPKERNAKRLFISKASMANRSNAQAATSSPASIAKSMIVRRKVYEDEMRGIVCYKDEKGETICEGYDEGPRYCEESSEITRQLEQQIYGFLQTGRLGISTDMDLFQFVQEQNNFYF</sequence>
<protein>
    <submittedName>
        <fullName evidence="2">Uncharacterized protein</fullName>
    </submittedName>
</protein>
<gene>
    <name evidence="2" type="ORF">LUZ63_007161</name>
    <name evidence="1" type="ORF">LUZ63_024328</name>
</gene>
<evidence type="ECO:0000313" key="1">
    <source>
        <dbReference type="EMBL" id="KAJ1680451.1"/>
    </source>
</evidence>
<name>A0A9Q0CR53_9POAL</name>
<accession>A0A9Q0CR53</accession>
<dbReference type="EMBL" id="JAMQYH010000002">
    <property type="protein sequence ID" value="KAJ1698649.1"/>
    <property type="molecule type" value="Genomic_DNA"/>
</dbReference>
<proteinExistence type="predicted"/>